<feature type="transmembrane region" description="Helical" evidence="7">
    <location>
        <begin position="56"/>
        <end position="79"/>
    </location>
</feature>
<evidence type="ECO:0000259" key="8">
    <source>
        <dbReference type="Pfam" id="PF00924"/>
    </source>
</evidence>
<feature type="transmembrane region" description="Helical" evidence="7">
    <location>
        <begin position="156"/>
        <end position="178"/>
    </location>
</feature>
<dbReference type="Proteomes" id="UP001589867">
    <property type="component" value="Unassembled WGS sequence"/>
</dbReference>
<organism evidence="10 11">
    <name type="scientific">Phytohabitans kaempferiae</name>
    <dbReference type="NCBI Taxonomy" id="1620943"/>
    <lineage>
        <taxon>Bacteria</taxon>
        <taxon>Bacillati</taxon>
        <taxon>Actinomycetota</taxon>
        <taxon>Actinomycetes</taxon>
        <taxon>Micromonosporales</taxon>
        <taxon>Micromonosporaceae</taxon>
    </lineage>
</organism>
<feature type="domain" description="Mechanosensitive ion channel MscS" evidence="8">
    <location>
        <begin position="177"/>
        <end position="238"/>
    </location>
</feature>
<keyword evidence="4 7" id="KW-0812">Transmembrane</keyword>
<evidence type="ECO:0000313" key="10">
    <source>
        <dbReference type="EMBL" id="MFC0532209.1"/>
    </source>
</evidence>
<dbReference type="RefSeq" id="WP_377258161.1">
    <property type="nucleotide sequence ID" value="NZ_JBHLUH010000068.1"/>
</dbReference>
<feature type="domain" description="Mechanosensitive ion channel transmembrane helices 2/3" evidence="9">
    <location>
        <begin position="137"/>
        <end position="175"/>
    </location>
</feature>
<comment type="caution">
    <text evidence="10">The sequence shown here is derived from an EMBL/GenBank/DDBJ whole genome shotgun (WGS) entry which is preliminary data.</text>
</comment>
<evidence type="ECO:0000313" key="11">
    <source>
        <dbReference type="Proteomes" id="UP001589867"/>
    </source>
</evidence>
<proteinExistence type="inferred from homology"/>
<sequence length="358" mass="38194">MPPRPQYGTKAHVIAALDAEPSPETSPTVGVDCSEDPLCQQMLDWTGNGWLAESSFWLIVKPFRILLILLVALLIRWAVHRMIKRLVRTSTHTSVPTILKPLRERIPNAPTDPTAVVPERRRQRAEAIGSVLRSAVTAVVFSIAVLLVLSELNFNLAPLLASAGIAGVALGFGAQSLVKDVLSGVFMLLEDQYGVGDTVDLGEATGVVEAVGLRITTVRDGRGVLWYIRNGEIIRVGNKSQGWAMVIVDMPIGFAGVEEATAVMRAAAAEVAADPDLAAHFVEPPDVLGVEQITVDGAVIRTVAKTTSDGQFDVGRELRRRLSEALDTSGITARIAAGRMFPRPAAGNGEADNRGGAT</sequence>
<dbReference type="SUPFAM" id="SSF82861">
    <property type="entry name" value="Mechanosensitive channel protein MscS (YggB), transmembrane region"/>
    <property type="match status" value="1"/>
</dbReference>
<keyword evidence="3" id="KW-1003">Cell membrane</keyword>
<reference evidence="10 11" key="1">
    <citation type="submission" date="2024-09" db="EMBL/GenBank/DDBJ databases">
        <authorList>
            <person name="Sun Q."/>
            <person name="Mori K."/>
        </authorList>
    </citation>
    <scope>NUCLEOTIDE SEQUENCE [LARGE SCALE GENOMIC DNA]</scope>
    <source>
        <strain evidence="10 11">TBRC 3947</strain>
    </source>
</reference>
<evidence type="ECO:0000256" key="4">
    <source>
        <dbReference type="ARBA" id="ARBA00022692"/>
    </source>
</evidence>
<evidence type="ECO:0000256" key="2">
    <source>
        <dbReference type="ARBA" id="ARBA00008017"/>
    </source>
</evidence>
<evidence type="ECO:0000259" key="9">
    <source>
        <dbReference type="Pfam" id="PF21088"/>
    </source>
</evidence>
<dbReference type="InterPro" id="IPR010920">
    <property type="entry name" value="LSM_dom_sf"/>
</dbReference>
<comment type="subcellular location">
    <subcellularLocation>
        <location evidence="1">Cell membrane</location>
        <topology evidence="1">Multi-pass membrane protein</topology>
    </subcellularLocation>
</comment>
<dbReference type="EMBL" id="JBHLUH010000068">
    <property type="protein sequence ID" value="MFC0532209.1"/>
    <property type="molecule type" value="Genomic_DNA"/>
</dbReference>
<evidence type="ECO:0000256" key="6">
    <source>
        <dbReference type="ARBA" id="ARBA00023136"/>
    </source>
</evidence>
<keyword evidence="5 7" id="KW-1133">Transmembrane helix</keyword>
<dbReference type="Gene3D" id="1.10.287.1260">
    <property type="match status" value="1"/>
</dbReference>
<dbReference type="InterPro" id="IPR049142">
    <property type="entry name" value="MS_channel_1st"/>
</dbReference>
<protein>
    <submittedName>
        <fullName evidence="10">Mechanosensitive ion channel family protein</fullName>
    </submittedName>
</protein>
<dbReference type="Gene3D" id="2.30.30.60">
    <property type="match status" value="1"/>
</dbReference>
<keyword evidence="6 7" id="KW-0472">Membrane</keyword>
<evidence type="ECO:0000256" key="5">
    <source>
        <dbReference type="ARBA" id="ARBA00022989"/>
    </source>
</evidence>
<dbReference type="PANTHER" id="PTHR30460:SF0">
    <property type="entry name" value="MODERATE CONDUCTANCE MECHANOSENSITIVE CHANNEL YBIO"/>
    <property type="match status" value="1"/>
</dbReference>
<dbReference type="InterPro" id="IPR011014">
    <property type="entry name" value="MscS_channel_TM-2"/>
</dbReference>
<dbReference type="SUPFAM" id="SSF50182">
    <property type="entry name" value="Sm-like ribonucleoproteins"/>
    <property type="match status" value="1"/>
</dbReference>
<evidence type="ECO:0000256" key="3">
    <source>
        <dbReference type="ARBA" id="ARBA00022475"/>
    </source>
</evidence>
<dbReference type="InterPro" id="IPR045276">
    <property type="entry name" value="YbiO_bact"/>
</dbReference>
<feature type="transmembrane region" description="Helical" evidence="7">
    <location>
        <begin position="130"/>
        <end position="150"/>
    </location>
</feature>
<dbReference type="InterPro" id="IPR023408">
    <property type="entry name" value="MscS_beta-dom_sf"/>
</dbReference>
<gene>
    <name evidence="10" type="ORF">ACFFIA_31625</name>
</gene>
<evidence type="ECO:0000256" key="7">
    <source>
        <dbReference type="SAM" id="Phobius"/>
    </source>
</evidence>
<comment type="similarity">
    <text evidence="2">Belongs to the MscS (TC 1.A.23) family.</text>
</comment>
<name>A0ABV6MC94_9ACTN</name>
<dbReference type="InterPro" id="IPR006685">
    <property type="entry name" value="MscS_channel_2nd"/>
</dbReference>
<dbReference type="Pfam" id="PF00924">
    <property type="entry name" value="MS_channel_2nd"/>
    <property type="match status" value="1"/>
</dbReference>
<accession>A0ABV6MC94</accession>
<keyword evidence="11" id="KW-1185">Reference proteome</keyword>
<dbReference type="Gene3D" id="3.30.70.100">
    <property type="match status" value="1"/>
</dbReference>
<evidence type="ECO:0000256" key="1">
    <source>
        <dbReference type="ARBA" id="ARBA00004651"/>
    </source>
</evidence>
<dbReference type="PANTHER" id="PTHR30460">
    <property type="entry name" value="MODERATE CONDUCTANCE MECHANOSENSITIVE CHANNEL YBIO"/>
    <property type="match status" value="1"/>
</dbReference>
<dbReference type="Pfam" id="PF21088">
    <property type="entry name" value="MS_channel_1st"/>
    <property type="match status" value="1"/>
</dbReference>